<evidence type="ECO:0000256" key="1">
    <source>
        <dbReference type="SAM" id="MobiDB-lite"/>
    </source>
</evidence>
<feature type="transmembrane region" description="Helical" evidence="2">
    <location>
        <begin position="891"/>
        <end position="911"/>
    </location>
</feature>
<keyword evidence="2" id="KW-0472">Membrane</keyword>
<evidence type="ECO:0000313" key="3">
    <source>
        <dbReference type="EMBL" id="VAX36928.1"/>
    </source>
</evidence>
<protein>
    <submittedName>
        <fullName evidence="3">Uncharacterized protein</fullName>
    </submittedName>
</protein>
<gene>
    <name evidence="3" type="ORF">MNBD_PLANCTO02-1623</name>
</gene>
<accession>A0A3B1DLM1</accession>
<feature type="transmembrane region" description="Helical" evidence="2">
    <location>
        <begin position="917"/>
        <end position="936"/>
    </location>
</feature>
<evidence type="ECO:0000256" key="2">
    <source>
        <dbReference type="SAM" id="Phobius"/>
    </source>
</evidence>
<dbReference type="EMBL" id="UOGL01000088">
    <property type="protein sequence ID" value="VAX36928.1"/>
    <property type="molecule type" value="Genomic_DNA"/>
</dbReference>
<feature type="transmembrane region" description="Helical" evidence="2">
    <location>
        <begin position="868"/>
        <end position="884"/>
    </location>
</feature>
<organism evidence="3">
    <name type="scientific">hydrothermal vent metagenome</name>
    <dbReference type="NCBI Taxonomy" id="652676"/>
    <lineage>
        <taxon>unclassified sequences</taxon>
        <taxon>metagenomes</taxon>
        <taxon>ecological metagenomes</taxon>
    </lineage>
</organism>
<name>A0A3B1DLM1_9ZZZZ</name>
<sequence>MLLISVFILHGDRLSPVVCAEEKVSQKVPSDFSSPIHRILVPANQPGSWLTKNWHPIPLQDYETFLLWRKNQQSGPQPVQMRHVQYSAFLAGSTLQKGTFRADVFNSQKSSQLMSLGETNLVMTSLVWEKNKQKVIWGETGSGNTVLLVPPGQHKLNGTWSLQGKQKTRSVQFDLEFIPSAVNRLNLLIPVGQILKSTSGEIIGPLPSKKSGKALWYVEPGSETTCQLTVQQTDNVTLSSPLVLMKHDVSFVARRDEMSFQADLNPQVYHRPIEKILVNISSRLTIHTVTYGGDFPLSWKIHNKKKQRQLEIKLTDPLLGAGRPIRIEGTLPFSEYREQILPTFQYPDAYFLEGRLHLQIDPPLKLRSYRPQGYLQTGVVFDAVAGETSTFQQYRSDAKMVVQISPPPLRMKGRLLSRLTISNEKAELNSWLNFTIQKGNTFSLECELPRDWSITHVVSQQKEENPSATILNWNVISQIKETQINDSLQHGNQRLRIEFRDAIVPGTEHRIFIQAHRNNFEEETLLQLPFITPQNINPLEGWVVVEHSSQLTPQWEQLEDIQVVQNLPENVTVPSLPEQVKTLLNNSLLSTKTKRIIFEIEGENASGELRFGQQDAANPPRTEDGKNPTVPQDSSRSVSSGFISSMADVPVWGELQTELGVAGSPFDQNDLTYRFPSTLDPLQFQLTLPANTIFKHLRVNGKFIEITPEADGTIPVPLLPKNQANFVSVRYFAKIKSNWLSSQHDIPLPHINHQLVNLHWDITLTKNQSMTTKREQIPLHHFASRKSISWMNRYLGPMGRKATSTLFNPFSVFHWNSLFAGQNTTQKTSEHFHQSLNTPVGWVNYHADISVPPEQLTFSVQNQSRVNAFAWFCFWGSLLGGMILRRIGWRWRAGLGTFWLVANILFAYLVSSSIAEIFGANISGTILAILIPIRLVRLSRKPTSQNIPMGSTVAYINAPLLMLLFSFLLFSVNSFAQEQSDILVPRSSEKKSNAPPTAMLSVDANRQPAGGLPIIYLNPPLMQQFTEYLQQQKKIPQYLISEARYTGIVRDRKEITFVAEYEIILLDSGTKDDVFVHLPITNANLGGSNACLVDGETHPILRHKTGIGYLVQLKRDSNASSSKQEAAKKFSVHQIKLQLHPRLVSTEEGTELRMEIPSVIKSQLSIESKNNISIVRLVPAVGNVVTSKNKTKLTAKLGKTKRLRVLWKSNTHATPEALLSQVEISPATVVELHSGWVQVRSLIRTRLIKGKINSLHLKLPTNAVLKEVVTNLKYEQSKQLNSKKETLLSIDFFEAQEKDFQVEILFDLPLSKGASVIAPLDYFNLPLTFQTLVSQKVQYNISPHLIAVIGPKEFKVTSLQPPPDNASAISVESFLNDVPRFSETRNLTLAFSMAVPTLLSFQLEPKFSMSTVYTNQTALFGLEKMTWTFNAEVETKDVPAYRHRIQISPRLIIQSISVKEDDAERLVRWSRKGSVITLVLNGQTLGTQDVTIQGEMRIPGSGICRVPLIHFQEATVAEANLHLYHSKDVRLSPLGKPLVLEKEISLTKGSSMLGRESLFYGKMLLKATSISPWMRVSPLNRSRNQIALLTKLQILEDKKLQVDTFIQIPPSQKRRQTFQLRLPKQWGDQFGIESKGYQFTTEKEEEGALVTCTPLSQKRNMPLLIHLHKTIPAFIPNQVNAFAVVKLLLNNELHNELLIPRNQNWKVVNNNATKEEMASLNSSLIQKININSSSSSWQLYQKNETTPWKIETNPLGISHEILSFHTEVSIQKPNVINGRTKVLILSKNSNEVQLSCPAQINLQGLVINGQAQKLSEISRKKSSATEFTLSIPISKQINSLLLIWSLPLSEQQEKESLPYPVFKKIPPQYQTITYHSSSHTKFMPPHDNSVQRVTPLQRDLFELTELSKALSKQISSPKENLDILPLRNILIRSFDQFNKRYHNEITRGLKKEAREKFNTIQAIVVAQEKTFKSPVKQQVSEMDFWMNNDDFLGSAEGLIYQVLPNQAGLPAVKVYRKQNNFVVIVLVIVLLLITFPVAYWLFRLELYEWFNRFPLLAWGLGAFFWWFFLTASFGGFCLILLVSIASLWSRLSNHREHQKKIL</sequence>
<feature type="transmembrane region" description="Helical" evidence="2">
    <location>
        <begin position="2073"/>
        <end position="2091"/>
    </location>
</feature>
<keyword evidence="2" id="KW-1133">Transmembrane helix</keyword>
<proteinExistence type="predicted"/>
<reference evidence="3" key="1">
    <citation type="submission" date="2018-06" db="EMBL/GenBank/DDBJ databases">
        <authorList>
            <person name="Zhirakovskaya E."/>
        </authorList>
    </citation>
    <scope>NUCLEOTIDE SEQUENCE</scope>
</reference>
<feature type="region of interest" description="Disordered" evidence="1">
    <location>
        <begin position="608"/>
        <end position="640"/>
    </location>
</feature>
<feature type="transmembrane region" description="Helical" evidence="2">
    <location>
        <begin position="2021"/>
        <end position="2042"/>
    </location>
</feature>
<keyword evidence="2" id="KW-0812">Transmembrane</keyword>
<feature type="transmembrane region" description="Helical" evidence="2">
    <location>
        <begin position="956"/>
        <end position="976"/>
    </location>
</feature>